<dbReference type="OrthoDB" id="419694at2759"/>
<evidence type="ECO:0000313" key="6">
    <source>
        <dbReference type="Proteomes" id="UP000284842"/>
    </source>
</evidence>
<dbReference type="EC" id="2.7.1.160" evidence="2"/>
<evidence type="ECO:0000313" key="5">
    <source>
        <dbReference type="EMBL" id="PPQ73773.1"/>
    </source>
</evidence>
<dbReference type="GO" id="GO:0000215">
    <property type="term" value="F:tRNA 2'-phosphotransferase activity"/>
    <property type="evidence" value="ECO:0007669"/>
    <property type="project" value="UniProtKB-EC"/>
</dbReference>
<evidence type="ECO:0000256" key="1">
    <source>
        <dbReference type="ARBA" id="ARBA00003343"/>
    </source>
</evidence>
<comment type="caution">
    <text evidence="5">The sequence shown here is derived from an EMBL/GenBank/DDBJ whole genome shotgun (WGS) entry which is preliminary data.</text>
</comment>
<dbReference type="EMBL" id="NHTK01005797">
    <property type="protein sequence ID" value="PPQ73773.1"/>
    <property type="molecule type" value="Genomic_DNA"/>
</dbReference>
<feature type="compositionally biased region" description="Low complexity" evidence="4">
    <location>
        <begin position="130"/>
        <end position="142"/>
    </location>
</feature>
<protein>
    <recommendedName>
        <fullName evidence="2">2'-phosphotransferase</fullName>
        <ecNumber evidence="2">2.7.1.160</ecNumber>
    </recommendedName>
</protein>
<dbReference type="Gene3D" id="1.10.10.970">
    <property type="entry name" value="RNA 2'-phosphotransferase, Tpt1/KptA family, N-terminal domain"/>
    <property type="match status" value="1"/>
</dbReference>
<dbReference type="SUPFAM" id="SSF56399">
    <property type="entry name" value="ADP-ribosylation"/>
    <property type="match status" value="1"/>
</dbReference>
<dbReference type="Pfam" id="PF01885">
    <property type="entry name" value="PTS_2-RNA"/>
    <property type="match status" value="1"/>
</dbReference>
<dbReference type="InterPro" id="IPR002745">
    <property type="entry name" value="Ptrans_KptA/Tpt1"/>
</dbReference>
<dbReference type="PANTHER" id="PTHR12684:SF2">
    <property type="entry name" value="TRNA 2'-PHOSPHOTRANSFERASE 1"/>
    <property type="match status" value="1"/>
</dbReference>
<dbReference type="GO" id="GO:0006388">
    <property type="term" value="P:tRNA splicing, via endonucleolytic cleavage and ligation"/>
    <property type="evidence" value="ECO:0007669"/>
    <property type="project" value="TreeGrafter"/>
</dbReference>
<dbReference type="PANTHER" id="PTHR12684">
    <property type="entry name" value="PUTATIVE PHOSPHOTRANSFERASE"/>
    <property type="match status" value="1"/>
</dbReference>
<feature type="region of interest" description="Disordered" evidence="4">
    <location>
        <begin position="68"/>
        <end position="180"/>
    </location>
</feature>
<proteinExistence type="predicted"/>
<reference evidence="5 6" key="1">
    <citation type="journal article" date="2018" name="Evol. Lett.">
        <title>Horizontal gene cluster transfer increased hallucinogenic mushroom diversity.</title>
        <authorList>
            <person name="Reynolds H.T."/>
            <person name="Vijayakumar V."/>
            <person name="Gluck-Thaler E."/>
            <person name="Korotkin H.B."/>
            <person name="Matheny P.B."/>
            <person name="Slot J.C."/>
        </authorList>
    </citation>
    <scope>NUCLEOTIDE SEQUENCE [LARGE SCALE GENOMIC DNA]</scope>
    <source>
        <strain evidence="5 6">2629</strain>
    </source>
</reference>
<sequence>MQSLVARCQQQCTRRLPGTLRIRATVPSSASDSPGSSLSATTPAVGSAAAAHGRFFSVCRRTMVWNAIPNVNPVPPPPRKKARKPFSGAGPSESRRSVRWRKDEEQDNQDGSRATRTGGEGSSRSRAIEPSSNPNFPSSSRSQTQPDVAASASSNGVSGQERQDLQTVPPPSSRRPPLPEVHAPPELLAFWSTCEWLLRHTALGLGYRMMPDGFVPLTDMLRYEALAHVTPQEFMARIRRDPRDRFEMAMLPDYVDGVAQERWWVRARWGHSMLGVGHQSKRILNSSKLTFVAYIGQISEWERIQKHGLNVKDYEDSLIPLSQQKDKDFFEGWIPQRTSLLCIRIDADEAIRKGVMFFHDNDTRLVSVGNRDGIIPPSLFTGAIEVDIEKEVLQE</sequence>
<evidence type="ECO:0000256" key="2">
    <source>
        <dbReference type="ARBA" id="ARBA00012007"/>
    </source>
</evidence>
<keyword evidence="6" id="KW-1185">Reference proteome</keyword>
<dbReference type="InterPro" id="IPR042080">
    <property type="entry name" value="RNA_2'-PTrans_N"/>
</dbReference>
<dbReference type="InParanoid" id="A0A409W5I1"/>
<gene>
    <name evidence="5" type="ORF">CVT24_007343</name>
</gene>
<evidence type="ECO:0000256" key="3">
    <source>
        <dbReference type="ARBA" id="ARBA00047949"/>
    </source>
</evidence>
<dbReference type="STRING" id="181874.A0A409W5I1"/>
<name>A0A409W5I1_9AGAR</name>
<organism evidence="5 6">
    <name type="scientific">Panaeolus cyanescens</name>
    <dbReference type="NCBI Taxonomy" id="181874"/>
    <lineage>
        <taxon>Eukaryota</taxon>
        <taxon>Fungi</taxon>
        <taxon>Dikarya</taxon>
        <taxon>Basidiomycota</taxon>
        <taxon>Agaricomycotina</taxon>
        <taxon>Agaricomycetes</taxon>
        <taxon>Agaricomycetidae</taxon>
        <taxon>Agaricales</taxon>
        <taxon>Agaricineae</taxon>
        <taxon>Galeropsidaceae</taxon>
        <taxon>Panaeolus</taxon>
    </lineage>
</organism>
<feature type="compositionally biased region" description="Basic and acidic residues" evidence="4">
    <location>
        <begin position="93"/>
        <end position="104"/>
    </location>
</feature>
<comment type="catalytic activity">
    <reaction evidence="3">
        <text>2'-phospho-[ligated tRNA] + NAD(+) = mature tRNA + ADP-alpha-D-ribose 1'',2''-cyclic phosphate + nicotinamide</text>
        <dbReference type="Rhea" id="RHEA:23324"/>
        <dbReference type="Rhea" id="RHEA-COMP:11106"/>
        <dbReference type="Rhea" id="RHEA-COMP:11107"/>
        <dbReference type="ChEBI" id="CHEBI:17154"/>
        <dbReference type="ChEBI" id="CHEBI:57540"/>
        <dbReference type="ChEBI" id="CHEBI:76596"/>
        <dbReference type="ChEBI" id="CHEBI:82883"/>
        <dbReference type="ChEBI" id="CHEBI:85027"/>
        <dbReference type="EC" id="2.7.1.160"/>
    </reaction>
</comment>
<feature type="compositionally biased region" description="Pro residues" evidence="4">
    <location>
        <begin position="168"/>
        <end position="179"/>
    </location>
</feature>
<evidence type="ECO:0000256" key="4">
    <source>
        <dbReference type="SAM" id="MobiDB-lite"/>
    </source>
</evidence>
<dbReference type="Proteomes" id="UP000284842">
    <property type="component" value="Unassembled WGS sequence"/>
</dbReference>
<accession>A0A409W5I1</accession>
<comment type="function">
    <text evidence="1">Catalyzes the last step of tRNA splicing, the transfer of the splice junction 2'-phosphate from ligated tRNA to NAD to produce ADP-ribose 1''-2'' cyclic phosphate.</text>
</comment>
<dbReference type="AlphaFoldDB" id="A0A409W5I1"/>